<dbReference type="InterPro" id="IPR006059">
    <property type="entry name" value="SBP"/>
</dbReference>
<dbReference type="STRING" id="416591.Tlet_0034"/>
<organism evidence="4 5">
    <name type="scientific">Pseudothermotoga lettingae (strain ATCC BAA-301 / DSM 14385 / NBRC 107922 / TMO)</name>
    <name type="common">Thermotoga lettingae</name>
    <dbReference type="NCBI Taxonomy" id="416591"/>
    <lineage>
        <taxon>Bacteria</taxon>
        <taxon>Thermotogati</taxon>
        <taxon>Thermotogota</taxon>
        <taxon>Thermotogae</taxon>
        <taxon>Thermotogales</taxon>
        <taxon>Thermotogaceae</taxon>
        <taxon>Pseudothermotoga</taxon>
    </lineage>
</organism>
<dbReference type="KEGG" id="tle:Tlet_0034"/>
<accession>A8F373</accession>
<evidence type="ECO:0000256" key="2">
    <source>
        <dbReference type="ARBA" id="ARBA00022448"/>
    </source>
</evidence>
<dbReference type="GO" id="GO:0042956">
    <property type="term" value="P:maltodextrin transmembrane transport"/>
    <property type="evidence" value="ECO:0007669"/>
    <property type="project" value="TreeGrafter"/>
</dbReference>
<dbReference type="Gene3D" id="3.40.190.10">
    <property type="entry name" value="Periplasmic binding protein-like II"/>
    <property type="match status" value="2"/>
</dbReference>
<evidence type="ECO:0000313" key="5">
    <source>
        <dbReference type="Proteomes" id="UP000002016"/>
    </source>
</evidence>
<keyword evidence="5" id="KW-1185">Reference proteome</keyword>
<dbReference type="Pfam" id="PF01547">
    <property type="entry name" value="SBP_bac_1"/>
    <property type="match status" value="1"/>
</dbReference>
<dbReference type="AlphaFoldDB" id="A8F373"/>
<evidence type="ECO:0000256" key="1">
    <source>
        <dbReference type="ARBA" id="ARBA00008520"/>
    </source>
</evidence>
<name>A8F373_PSELT</name>
<proteinExistence type="inferred from homology"/>
<protein>
    <submittedName>
        <fullName evidence="4">Extracellular solute-binding protein family 1</fullName>
    </submittedName>
</protein>
<dbReference type="GO" id="GO:1901982">
    <property type="term" value="F:maltose binding"/>
    <property type="evidence" value="ECO:0007669"/>
    <property type="project" value="TreeGrafter"/>
</dbReference>
<dbReference type="EMBL" id="CP000812">
    <property type="protein sequence ID" value="ABV32607.1"/>
    <property type="molecule type" value="Genomic_DNA"/>
</dbReference>
<dbReference type="Proteomes" id="UP000002016">
    <property type="component" value="Chromosome"/>
</dbReference>
<keyword evidence="3" id="KW-0732">Signal</keyword>
<sequence length="404" mass="45416" precursor="true">MLRKFFIFVILVLVVISFGKTKLTFWQFMMDDALAKEVLSGFSKEFPDIEVEVVQLSWSTGFDKIVTAIAAGAAPDVVELGNTWIANFASEGVLSELHPEDLEKYRDFPGMNSTEYMGKYYGYPWLLGTRAMFYNVDLMMKAGLDPDRPPQTWSELLEAARKISELPDVYGIGLPAGEVYSPWQEWFLLAIWGNGGNVISKDLKKATLNSQQNRDTARFYQELSKYALKSKQKDLGDAFGEGRVGFLVSGAWSIGTLAQSYPNLNYGVCLIPKPDKPDGIHASFLGGEILAVPSQTKNVDAARKFINYLMRPEIAMIITKHYPGVYPADPKASSDPWFEDNPLHLVFFEQLKTAFPVPPTPAWPKIEDVLTNVVDDLIISYKDVDEVLNFYNTEIQRILDEVGM</sequence>
<dbReference type="eggNOG" id="COG2182">
    <property type="taxonomic scope" value="Bacteria"/>
</dbReference>
<reference evidence="4 5" key="2">
    <citation type="journal article" date="2009" name="Proc. Natl. Acad. Sci. U.S.A.">
        <title>On the chimeric nature, thermophilic origin, and phylogenetic placement of the Thermotogales.</title>
        <authorList>
            <person name="Zhaxybayeva O."/>
            <person name="Swithers K.S."/>
            <person name="Lapierre P."/>
            <person name="Fournier G.P."/>
            <person name="Bickhart D.M."/>
            <person name="DeBoy R.T."/>
            <person name="Nelson K.E."/>
            <person name="Nesbo C.L."/>
            <person name="Doolittle W.F."/>
            <person name="Gogarten J.P."/>
            <person name="Noll K.M."/>
        </authorList>
    </citation>
    <scope>NUCLEOTIDE SEQUENCE [LARGE SCALE GENOMIC DNA]</scope>
    <source>
        <strain evidence="5">ATCC BAA-301 / DSM 14385 / NBRC 107922 / TMO</strain>
    </source>
</reference>
<evidence type="ECO:0000256" key="3">
    <source>
        <dbReference type="ARBA" id="ARBA00022729"/>
    </source>
</evidence>
<dbReference type="PANTHER" id="PTHR30061">
    <property type="entry name" value="MALTOSE-BINDING PERIPLASMIC PROTEIN"/>
    <property type="match status" value="1"/>
</dbReference>
<keyword evidence="2" id="KW-0813">Transport</keyword>
<dbReference type="CDD" id="cd14747">
    <property type="entry name" value="PBP2_MalE"/>
    <property type="match status" value="1"/>
</dbReference>
<dbReference type="RefSeq" id="WP_012002088.1">
    <property type="nucleotide sequence ID" value="NC_009828.1"/>
</dbReference>
<reference evidence="4 5" key="1">
    <citation type="submission" date="2007-08" db="EMBL/GenBank/DDBJ databases">
        <title>Complete sequence of Thermotoga lettingae TMO.</title>
        <authorList>
            <consortium name="US DOE Joint Genome Institute"/>
            <person name="Copeland A."/>
            <person name="Lucas S."/>
            <person name="Lapidus A."/>
            <person name="Barry K."/>
            <person name="Glavina del Rio T."/>
            <person name="Dalin E."/>
            <person name="Tice H."/>
            <person name="Pitluck S."/>
            <person name="Foster B."/>
            <person name="Bruce D."/>
            <person name="Schmutz J."/>
            <person name="Larimer F."/>
            <person name="Land M."/>
            <person name="Hauser L."/>
            <person name="Kyrpides N."/>
            <person name="Mikhailova N."/>
            <person name="Nelson K."/>
            <person name="Gogarten J.P."/>
            <person name="Noll K."/>
            <person name="Richardson P."/>
        </authorList>
    </citation>
    <scope>NUCLEOTIDE SEQUENCE [LARGE SCALE GENOMIC DNA]</scope>
    <source>
        <strain evidence="5">ATCC BAA-301 / DSM 14385 / NBRC 107922 / TMO</strain>
    </source>
</reference>
<gene>
    <name evidence="4" type="ordered locus">Tlet_0034</name>
</gene>
<dbReference type="PANTHER" id="PTHR30061:SF50">
    <property type="entry name" value="MALTOSE_MALTODEXTRIN-BINDING PERIPLASMIC PROTEIN"/>
    <property type="match status" value="1"/>
</dbReference>
<comment type="similarity">
    <text evidence="1">Belongs to the bacterial solute-binding protein 1 family.</text>
</comment>
<dbReference type="SUPFAM" id="SSF53850">
    <property type="entry name" value="Periplasmic binding protein-like II"/>
    <property type="match status" value="1"/>
</dbReference>
<dbReference type="GO" id="GO:0055052">
    <property type="term" value="C:ATP-binding cassette (ABC) transporter complex, substrate-binding subunit-containing"/>
    <property type="evidence" value="ECO:0007669"/>
    <property type="project" value="TreeGrafter"/>
</dbReference>
<dbReference type="GO" id="GO:0015768">
    <property type="term" value="P:maltose transport"/>
    <property type="evidence" value="ECO:0007669"/>
    <property type="project" value="TreeGrafter"/>
</dbReference>
<evidence type="ECO:0000313" key="4">
    <source>
        <dbReference type="EMBL" id="ABV32607.1"/>
    </source>
</evidence>
<dbReference type="HOGENOM" id="CLU_031285_10_1_0"/>